<feature type="transmembrane region" description="Helical" evidence="1">
    <location>
        <begin position="114"/>
        <end position="137"/>
    </location>
</feature>
<dbReference type="PANTHER" id="PTHR33133:SF9">
    <property type="entry name" value="SOLUTE CARRIER FAMILY 40 PROTEIN"/>
    <property type="match status" value="1"/>
</dbReference>
<keyword evidence="1" id="KW-0472">Membrane</keyword>
<accession>A0A2N9FXL6</accession>
<protein>
    <submittedName>
        <fullName evidence="2">Uncharacterized protein</fullName>
    </submittedName>
</protein>
<organism evidence="2">
    <name type="scientific">Fagus sylvatica</name>
    <name type="common">Beechnut</name>
    <dbReference type="NCBI Taxonomy" id="28930"/>
    <lineage>
        <taxon>Eukaryota</taxon>
        <taxon>Viridiplantae</taxon>
        <taxon>Streptophyta</taxon>
        <taxon>Embryophyta</taxon>
        <taxon>Tracheophyta</taxon>
        <taxon>Spermatophyta</taxon>
        <taxon>Magnoliopsida</taxon>
        <taxon>eudicotyledons</taxon>
        <taxon>Gunneridae</taxon>
        <taxon>Pentapetalae</taxon>
        <taxon>rosids</taxon>
        <taxon>fabids</taxon>
        <taxon>Fagales</taxon>
        <taxon>Fagaceae</taxon>
        <taxon>Fagus</taxon>
    </lineage>
</organism>
<dbReference type="AlphaFoldDB" id="A0A2N9FXL6"/>
<proteinExistence type="predicted"/>
<evidence type="ECO:0000256" key="1">
    <source>
        <dbReference type="SAM" id="Phobius"/>
    </source>
</evidence>
<reference evidence="2" key="1">
    <citation type="submission" date="2018-02" db="EMBL/GenBank/DDBJ databases">
        <authorList>
            <person name="Cohen D.B."/>
            <person name="Kent A.D."/>
        </authorList>
    </citation>
    <scope>NUCLEOTIDE SEQUENCE</scope>
</reference>
<feature type="transmembrane region" description="Helical" evidence="1">
    <location>
        <begin position="20"/>
        <end position="41"/>
    </location>
</feature>
<sequence>MPASTIKFTHHLLGLPLPKLLGKSIVHIIVCFPSSITFSLLGRAATAQAVSDCYNRINLDRRRLLMRSVLAWIKLLHTSFCELLIVFGLLGVLVASLATLPKILLAWGICSKILGVWGILGVLGVPFCVAFAHVMVVGNLARVLSILEGECYGFESLLKAKSLMEGRRRTALVMALLSNMGLRLVECLFEFRMSSGISLWEAPLLVSMYSLVLVFDTIMNVVFYYACKA</sequence>
<keyword evidence="1" id="KW-1133">Transmembrane helix</keyword>
<dbReference type="PANTHER" id="PTHR33133">
    <property type="entry name" value="OS08G0107100 PROTEIN-RELATED"/>
    <property type="match status" value="1"/>
</dbReference>
<dbReference type="EMBL" id="OIVN01001269">
    <property type="protein sequence ID" value="SPC91988.1"/>
    <property type="molecule type" value="Genomic_DNA"/>
</dbReference>
<keyword evidence="1" id="KW-0812">Transmembrane</keyword>
<name>A0A2N9FXL6_FAGSY</name>
<gene>
    <name evidence="2" type="ORF">FSB_LOCUS19870</name>
</gene>
<feature type="transmembrane region" description="Helical" evidence="1">
    <location>
        <begin position="69"/>
        <end position="94"/>
    </location>
</feature>
<feature type="transmembrane region" description="Helical" evidence="1">
    <location>
        <begin position="203"/>
        <end position="227"/>
    </location>
</feature>
<evidence type="ECO:0000313" key="2">
    <source>
        <dbReference type="EMBL" id="SPC91988.1"/>
    </source>
</evidence>